<feature type="modified residue" description="4-aspartylphosphate" evidence="2">
    <location>
        <position position="54"/>
    </location>
</feature>
<dbReference type="Gene3D" id="1.10.10.10">
    <property type="entry name" value="Winged helix-like DNA-binding domain superfamily/Winged helix DNA-binding domain"/>
    <property type="match status" value="1"/>
</dbReference>
<dbReference type="Proteomes" id="UP000195273">
    <property type="component" value="Chromosome"/>
</dbReference>
<dbReference type="Pfam" id="PF00196">
    <property type="entry name" value="GerE"/>
    <property type="match status" value="1"/>
</dbReference>
<protein>
    <submittedName>
        <fullName evidence="5">Transcriptional regulatory protein LiaR</fullName>
    </submittedName>
</protein>
<evidence type="ECO:0000256" key="2">
    <source>
        <dbReference type="PROSITE-ProRule" id="PRU00169"/>
    </source>
</evidence>
<dbReference type="InterPro" id="IPR039420">
    <property type="entry name" value="WalR-like"/>
</dbReference>
<name>A0A1Y0E927_9RHOB</name>
<keyword evidence="2" id="KW-0597">Phosphoprotein</keyword>
<dbReference type="InterPro" id="IPR011006">
    <property type="entry name" value="CheY-like_superfamily"/>
</dbReference>
<dbReference type="KEGG" id="lvs:LOKVESSMR4R_00784"/>
<dbReference type="GO" id="GO:0006355">
    <property type="term" value="P:regulation of DNA-templated transcription"/>
    <property type="evidence" value="ECO:0007669"/>
    <property type="project" value="InterPro"/>
</dbReference>
<dbReference type="OrthoDB" id="9814495at2"/>
<proteinExistence type="predicted"/>
<dbReference type="EMBL" id="CP021431">
    <property type="protein sequence ID" value="ARU00117.1"/>
    <property type="molecule type" value="Genomic_DNA"/>
</dbReference>
<dbReference type="GO" id="GO:0000160">
    <property type="term" value="P:phosphorelay signal transduction system"/>
    <property type="evidence" value="ECO:0007669"/>
    <property type="project" value="InterPro"/>
</dbReference>
<dbReference type="PROSITE" id="PS00622">
    <property type="entry name" value="HTH_LUXR_1"/>
    <property type="match status" value="1"/>
</dbReference>
<keyword evidence="6" id="KW-1185">Reference proteome</keyword>
<dbReference type="PRINTS" id="PR00038">
    <property type="entry name" value="HTHLUXR"/>
</dbReference>
<sequence length="207" mass="22326">MLRVLLVEDERMFAEMLSYSLAAQPFADLYAIAASIQEARDIIAKTVPDVVVLDLDLPDGSGLEVVDTLLQAGHEVSVIVLSASAETFTCADRFAPSIKEVIPKSAAYDRLRAAILRLMDPAGIDGADTGFESLTQRELEVLGMIGEGMTSQQIATKLTRSVDTITTHRKNIAAKLRVSGAKLVILARQRNIFLSNPLRATPGGPPH</sequence>
<evidence type="ECO:0000259" key="3">
    <source>
        <dbReference type="PROSITE" id="PS50043"/>
    </source>
</evidence>
<dbReference type="PROSITE" id="PS50110">
    <property type="entry name" value="RESPONSE_REGULATORY"/>
    <property type="match status" value="1"/>
</dbReference>
<dbReference type="SUPFAM" id="SSF52172">
    <property type="entry name" value="CheY-like"/>
    <property type="match status" value="1"/>
</dbReference>
<feature type="domain" description="HTH luxR-type" evidence="3">
    <location>
        <begin position="127"/>
        <end position="191"/>
    </location>
</feature>
<evidence type="ECO:0000256" key="1">
    <source>
        <dbReference type="ARBA" id="ARBA00023125"/>
    </source>
</evidence>
<dbReference type="InterPro" id="IPR001789">
    <property type="entry name" value="Sig_transdc_resp-reg_receiver"/>
</dbReference>
<dbReference type="CDD" id="cd06170">
    <property type="entry name" value="LuxR_C_like"/>
    <property type="match status" value="1"/>
</dbReference>
<dbReference type="PROSITE" id="PS50043">
    <property type="entry name" value="HTH_LUXR_2"/>
    <property type="match status" value="1"/>
</dbReference>
<feature type="domain" description="Response regulatory" evidence="4">
    <location>
        <begin position="3"/>
        <end position="119"/>
    </location>
</feature>
<dbReference type="AlphaFoldDB" id="A0A1Y0E927"/>
<dbReference type="PANTHER" id="PTHR43214">
    <property type="entry name" value="TWO-COMPONENT RESPONSE REGULATOR"/>
    <property type="match status" value="1"/>
</dbReference>
<dbReference type="SMART" id="SM00448">
    <property type="entry name" value="REC"/>
    <property type="match status" value="1"/>
</dbReference>
<keyword evidence="1" id="KW-0238">DNA-binding</keyword>
<dbReference type="InterPro" id="IPR036388">
    <property type="entry name" value="WH-like_DNA-bd_sf"/>
</dbReference>
<gene>
    <name evidence="5" type="primary">liaR</name>
    <name evidence="5" type="ORF">LOKVESSMR4R_00784</name>
</gene>
<evidence type="ECO:0000313" key="5">
    <source>
        <dbReference type="EMBL" id="ARU00117.1"/>
    </source>
</evidence>
<dbReference type="SMART" id="SM00421">
    <property type="entry name" value="HTH_LUXR"/>
    <property type="match status" value="1"/>
</dbReference>
<dbReference type="Gene3D" id="3.40.50.2300">
    <property type="match status" value="1"/>
</dbReference>
<dbReference type="RefSeq" id="WP_087206387.1">
    <property type="nucleotide sequence ID" value="NZ_CP021431.1"/>
</dbReference>
<dbReference type="GO" id="GO:0003677">
    <property type="term" value="F:DNA binding"/>
    <property type="evidence" value="ECO:0007669"/>
    <property type="project" value="UniProtKB-KW"/>
</dbReference>
<accession>A0A1Y0E927</accession>
<evidence type="ECO:0000259" key="4">
    <source>
        <dbReference type="PROSITE" id="PS50110"/>
    </source>
</evidence>
<dbReference type="InterPro" id="IPR000792">
    <property type="entry name" value="Tscrpt_reg_LuxR_C"/>
</dbReference>
<reference evidence="5 6" key="1">
    <citation type="submission" date="2017-05" db="EMBL/GenBank/DDBJ databases">
        <title>Genome Sequence of Loktanella vestfoldensis Strain SMR4r Isolated from a Culture of the Diatom Skeletonema marinoi.</title>
        <authorList>
            <person name="Topel M."/>
            <person name="Pinder M.I.M."/>
            <person name="Johansson O.N."/>
            <person name="Kourtchenko O."/>
            <person name="Godhe A."/>
            <person name="Clarke A.K."/>
        </authorList>
    </citation>
    <scope>NUCLEOTIDE SEQUENCE [LARGE SCALE GENOMIC DNA]</scope>
    <source>
        <strain evidence="5 6">SMR4r</strain>
    </source>
</reference>
<evidence type="ECO:0000313" key="6">
    <source>
        <dbReference type="Proteomes" id="UP000195273"/>
    </source>
</evidence>
<organism evidence="5 6">
    <name type="scientific">Yoonia vestfoldensis</name>
    <dbReference type="NCBI Taxonomy" id="245188"/>
    <lineage>
        <taxon>Bacteria</taxon>
        <taxon>Pseudomonadati</taxon>
        <taxon>Pseudomonadota</taxon>
        <taxon>Alphaproteobacteria</taxon>
        <taxon>Rhodobacterales</taxon>
        <taxon>Paracoccaceae</taxon>
        <taxon>Yoonia</taxon>
    </lineage>
</organism>
<dbReference type="Pfam" id="PF00072">
    <property type="entry name" value="Response_reg"/>
    <property type="match status" value="1"/>
</dbReference>